<keyword evidence="1 4" id="KW-0963">Cytoplasm</keyword>
<accession>A0A3S0S250</accession>
<evidence type="ECO:0000256" key="2">
    <source>
        <dbReference type="ARBA" id="ARBA00022688"/>
    </source>
</evidence>
<dbReference type="RefSeq" id="WP_126683871.1">
    <property type="nucleotide sequence ID" value="NZ_RYYV01000003.1"/>
</dbReference>
<evidence type="ECO:0000313" key="5">
    <source>
        <dbReference type="EMBL" id="RUL78348.1"/>
    </source>
</evidence>
<dbReference type="GO" id="GO:0042866">
    <property type="term" value="P:pyruvate biosynthetic process"/>
    <property type="evidence" value="ECO:0007669"/>
    <property type="project" value="UniProtKB-UniRule"/>
</dbReference>
<keyword evidence="3 4" id="KW-0456">Lyase</keyword>
<comment type="similarity">
    <text evidence="4">Belongs to the UbiC family.</text>
</comment>
<dbReference type="OrthoDB" id="9789493at2"/>
<dbReference type="EC" id="4.1.3.40" evidence="4"/>
<comment type="subcellular location">
    <subcellularLocation>
        <location evidence="4">Cytoplasm</location>
    </subcellularLocation>
</comment>
<comment type="function">
    <text evidence="4">Removes the pyruvyl group from chorismate, with concomitant aromatization of the ring, to provide 4-hydroxybenzoate (4HB) for the ubiquinone pathway.</text>
</comment>
<reference evidence="5 6" key="1">
    <citation type="submission" date="2018-12" db="EMBL/GenBank/DDBJ databases">
        <title>Dyella dinghuensis sp. nov. DHOA06 and Dyella choica sp. nov. 4M-K27, isolated from forest soil.</title>
        <authorList>
            <person name="Qiu L.-H."/>
            <person name="Gao Z.-H."/>
        </authorList>
    </citation>
    <scope>NUCLEOTIDE SEQUENCE [LARGE SCALE GENOMIC DNA]</scope>
    <source>
        <strain evidence="5 6">4M-K27</strain>
    </source>
</reference>
<dbReference type="AlphaFoldDB" id="A0A3S0S250"/>
<comment type="caution">
    <text evidence="5">The sequence shown here is derived from an EMBL/GenBank/DDBJ whole genome shotgun (WGS) entry which is preliminary data.</text>
</comment>
<comment type="catalytic activity">
    <reaction evidence="4">
        <text>chorismate = 4-hydroxybenzoate + pyruvate</text>
        <dbReference type="Rhea" id="RHEA:16505"/>
        <dbReference type="ChEBI" id="CHEBI:15361"/>
        <dbReference type="ChEBI" id="CHEBI:17879"/>
        <dbReference type="ChEBI" id="CHEBI:29748"/>
        <dbReference type="EC" id="4.1.3.40"/>
    </reaction>
</comment>
<evidence type="ECO:0000256" key="1">
    <source>
        <dbReference type="ARBA" id="ARBA00022490"/>
    </source>
</evidence>
<feature type="binding site" evidence="4">
    <location>
        <position position="73"/>
    </location>
    <ligand>
        <name>substrate</name>
    </ligand>
</feature>
<feature type="binding site" evidence="4">
    <location>
        <position position="171"/>
    </location>
    <ligand>
        <name>substrate</name>
    </ligand>
</feature>
<dbReference type="GO" id="GO:0008813">
    <property type="term" value="F:chorismate lyase activity"/>
    <property type="evidence" value="ECO:0007669"/>
    <property type="project" value="UniProtKB-UniRule"/>
</dbReference>
<evidence type="ECO:0000256" key="4">
    <source>
        <dbReference type="HAMAP-Rule" id="MF_01632"/>
    </source>
</evidence>
<dbReference type="EMBL" id="RYYV01000003">
    <property type="protein sequence ID" value="RUL78348.1"/>
    <property type="molecule type" value="Genomic_DNA"/>
</dbReference>
<dbReference type="PANTHER" id="PTHR38683">
    <property type="entry name" value="CHORISMATE PYRUVATE-LYASE"/>
    <property type="match status" value="1"/>
</dbReference>
<dbReference type="InterPro" id="IPR028978">
    <property type="entry name" value="Chorismate_lyase_/UTRA_dom_sf"/>
</dbReference>
<dbReference type="Pfam" id="PF04345">
    <property type="entry name" value="Chor_lyase"/>
    <property type="match status" value="1"/>
</dbReference>
<dbReference type="Gene3D" id="3.40.1410.10">
    <property type="entry name" value="Chorismate lyase-like"/>
    <property type="match status" value="1"/>
</dbReference>
<dbReference type="HAMAP" id="MF_01632">
    <property type="entry name" value="UbiC"/>
    <property type="match status" value="1"/>
</dbReference>
<organism evidence="5 6">
    <name type="scientific">Dyella choica</name>
    <dbReference type="NCBI Taxonomy" id="1927959"/>
    <lineage>
        <taxon>Bacteria</taxon>
        <taxon>Pseudomonadati</taxon>
        <taxon>Pseudomonadota</taxon>
        <taxon>Gammaproteobacteria</taxon>
        <taxon>Lysobacterales</taxon>
        <taxon>Rhodanobacteraceae</taxon>
        <taxon>Dyella</taxon>
    </lineage>
</organism>
<dbReference type="GO" id="GO:0006744">
    <property type="term" value="P:ubiquinone biosynthetic process"/>
    <property type="evidence" value="ECO:0007669"/>
    <property type="project" value="UniProtKB-UniRule"/>
</dbReference>
<sequence length="214" mass="24008">MRYRVTDASWHTHPPTPCSAEQKDWLTRDGSLTAHLRKLGQVDLWVSREEKGLSWADEYRALGLSRCLPVWVREVILMVDGKPYVYARSLTPVVASLTGWQAVRRIGNRPLADLLFRDHSVTRSALASRRVTARHPLHLRACHASAEYSLHALLARRSVFMRQGAPLLITECMLPGLWAQLERSSVQTGSASPVTACDMDETPIVYAQACYQSG</sequence>
<keyword evidence="4" id="KW-0670">Pyruvate</keyword>
<evidence type="ECO:0000256" key="3">
    <source>
        <dbReference type="ARBA" id="ARBA00023239"/>
    </source>
</evidence>
<name>A0A3S0S250_9GAMM</name>
<feature type="binding site" evidence="4">
    <location>
        <position position="111"/>
    </location>
    <ligand>
        <name>substrate</name>
    </ligand>
</feature>
<proteinExistence type="inferred from homology"/>
<comment type="pathway">
    <text evidence="4">Cofactor biosynthesis; ubiquinone biosynthesis.</text>
</comment>
<dbReference type="SUPFAM" id="SSF64288">
    <property type="entry name" value="Chorismate lyase-like"/>
    <property type="match status" value="1"/>
</dbReference>
<dbReference type="GO" id="GO:0005829">
    <property type="term" value="C:cytosol"/>
    <property type="evidence" value="ECO:0007669"/>
    <property type="project" value="TreeGrafter"/>
</dbReference>
<keyword evidence="6" id="KW-1185">Reference proteome</keyword>
<dbReference type="Proteomes" id="UP000274358">
    <property type="component" value="Unassembled WGS sequence"/>
</dbReference>
<dbReference type="UniPathway" id="UPA00232"/>
<comment type="caution">
    <text evidence="4">Lacks conserved residue(s) required for the propagation of feature annotation.</text>
</comment>
<keyword evidence="2 4" id="KW-0831">Ubiquinone biosynthesis</keyword>
<dbReference type="InterPro" id="IPR007440">
    <property type="entry name" value="Chorismate--pyruvate_lyase"/>
</dbReference>
<protein>
    <recommendedName>
        <fullName evidence="4">Probable chorismate pyruvate-lyase</fullName>
        <shortName evidence="4">CL</shortName>
        <shortName evidence="4">CPL</shortName>
        <ecNumber evidence="4">4.1.3.40</ecNumber>
    </recommendedName>
</protein>
<gene>
    <name evidence="4" type="primary">ubiC</name>
    <name evidence="5" type="ORF">EKH80_05855</name>
</gene>
<dbReference type="PANTHER" id="PTHR38683:SF1">
    <property type="entry name" value="CHORISMATE PYRUVATE-LYASE"/>
    <property type="match status" value="1"/>
</dbReference>
<evidence type="ECO:0000313" key="6">
    <source>
        <dbReference type="Proteomes" id="UP000274358"/>
    </source>
</evidence>